<evidence type="ECO:0000313" key="4">
    <source>
        <dbReference type="EMBL" id="CCC95213.1"/>
    </source>
</evidence>
<feature type="signal peptide" evidence="2">
    <location>
        <begin position="1"/>
        <end position="18"/>
    </location>
</feature>
<dbReference type="AlphaFoldDB" id="G0V0P2"/>
<feature type="compositionally biased region" description="Polar residues" evidence="1">
    <location>
        <begin position="281"/>
        <end position="291"/>
    </location>
</feature>
<proteinExistence type="predicted"/>
<organism evidence="4">
    <name type="scientific">Trypanosoma congolense (strain IL3000)</name>
    <dbReference type="NCBI Taxonomy" id="1068625"/>
    <lineage>
        <taxon>Eukaryota</taxon>
        <taxon>Discoba</taxon>
        <taxon>Euglenozoa</taxon>
        <taxon>Kinetoplastea</taxon>
        <taxon>Metakinetoplastina</taxon>
        <taxon>Trypanosomatida</taxon>
        <taxon>Trypanosomatidae</taxon>
        <taxon>Trypanosoma</taxon>
        <taxon>Nannomonas</taxon>
    </lineage>
</organism>
<keyword evidence="2" id="KW-0732">Signal</keyword>
<dbReference type="SUPFAM" id="SSF46565">
    <property type="entry name" value="Chaperone J-domain"/>
    <property type="match status" value="1"/>
</dbReference>
<dbReference type="EMBL" id="HE575324">
    <property type="protein sequence ID" value="CCC95213.1"/>
    <property type="molecule type" value="Genomic_DNA"/>
</dbReference>
<dbReference type="InterPro" id="IPR036869">
    <property type="entry name" value="J_dom_sf"/>
</dbReference>
<reference evidence="4" key="1">
    <citation type="journal article" date="2012" name="Proc. Natl. Acad. Sci. U.S.A.">
        <title>Antigenic diversity is generated by distinct evolutionary mechanisms in African trypanosome species.</title>
        <authorList>
            <person name="Jackson A.P."/>
            <person name="Berry A."/>
            <person name="Aslett M."/>
            <person name="Allison H.C."/>
            <person name="Burton P."/>
            <person name="Vavrova-Anderson J."/>
            <person name="Brown R."/>
            <person name="Browne H."/>
            <person name="Corton N."/>
            <person name="Hauser H."/>
            <person name="Gamble J."/>
            <person name="Gilderthorp R."/>
            <person name="Marcello L."/>
            <person name="McQuillan J."/>
            <person name="Otto T.D."/>
            <person name="Quail M.A."/>
            <person name="Sanders M.J."/>
            <person name="van Tonder A."/>
            <person name="Ginger M.L."/>
            <person name="Field M.C."/>
            <person name="Barry J.D."/>
            <person name="Hertz-Fowler C."/>
            <person name="Berriman M."/>
        </authorList>
    </citation>
    <scope>NUCLEOTIDE SEQUENCE</scope>
    <source>
        <strain evidence="4">IL3000</strain>
    </source>
</reference>
<feature type="domain" description="J" evidence="3">
    <location>
        <begin position="15"/>
        <end position="83"/>
    </location>
</feature>
<dbReference type="CDD" id="cd06257">
    <property type="entry name" value="DnaJ"/>
    <property type="match status" value="1"/>
</dbReference>
<protein>
    <recommendedName>
        <fullName evidence="3">J domain-containing protein</fullName>
    </recommendedName>
</protein>
<evidence type="ECO:0000259" key="3">
    <source>
        <dbReference type="PROSITE" id="PS50076"/>
    </source>
</evidence>
<feature type="region of interest" description="Disordered" evidence="1">
    <location>
        <begin position="267"/>
        <end position="291"/>
    </location>
</feature>
<feature type="chain" id="PRO_5003410426" description="J domain-containing protein" evidence="2">
    <location>
        <begin position="19"/>
        <end position="826"/>
    </location>
</feature>
<dbReference type="InterPro" id="IPR001623">
    <property type="entry name" value="DnaJ_domain"/>
</dbReference>
<dbReference type="Pfam" id="PF00226">
    <property type="entry name" value="DnaJ"/>
    <property type="match status" value="1"/>
</dbReference>
<dbReference type="Gene3D" id="1.10.287.110">
    <property type="entry name" value="DnaJ domain"/>
    <property type="match status" value="1"/>
</dbReference>
<evidence type="ECO:0000256" key="2">
    <source>
        <dbReference type="SAM" id="SignalP"/>
    </source>
</evidence>
<gene>
    <name evidence="4" type="ORF">TCIL3000_11_6370</name>
</gene>
<accession>G0V0P2</accession>
<sequence>MFSRNTWLCMMTPRAALAALGIKYSSEITHATVKKAYLEQTLRCHPDLHPDDPNATERFRSISEALRVVLKSLEARGKSAAPGTDGDAACHAAAMAGPESVMKALQDAVAAYQKYRDNTHAATFAAGGAPCSPEEYQDPFADNSLERVSSVCRSETAAMQRVRRFCSELPEVLCGRSCTLFEAVVFFNPRYVEAMSQCVLRFSKNLPIIVSRVVKSRNKHVRYRHTKTTAGFGTGSRPQQQRIEDMSMKPLVLVGALIFDQAPAPDSKVGGTKNADRVYNSDDNSGPISQSTCGVTSKDDVMICDELKCIIYPSHSISDITERIGRWEAASFSRLQLELAIMDTTSLMSDILELKEHTLRTMHQLHLPRSVSEKVSLTVQKLACGLCYHCDEKYHGNISGYDPNGEEDHPSCGRAKTVLEKILYCRHLAHKTASHIRGNIILTWESHTSLVESTEEIAVGEADEYRDCHHLEKGARSVDSERDYLVVRHMSCCDAETIQMSVSITLSKNLDHFLNCLIAALTCVVEDVKSSLALLPSLLELRDGVVKEEFIPVGMSEGKNVVSAKIGGAVTSLDDAEGSEKDLQADGPPDNNVLANLIGDNKMSNVEYRYRGPIRCFHRIFAMNTSTELLFWKRLHKARVYVAKHAPAMNPVNVYYNCMPYKPHTHALHHKEQQYRKSEEVFAGWAGEEELGEDAAVITERELQNDVNFMEWLEDVVEQSSLNKDCQRVLHEAGINYITRDPLLPLQHYLSFVKVFCGAVAVREVLENDCNGIHATSAATAGLSIVVGTECDVRDGGQLLVPWWLDPSALLALLQGGGAEQIPCLN</sequence>
<dbReference type="PROSITE" id="PS50076">
    <property type="entry name" value="DNAJ_2"/>
    <property type="match status" value="1"/>
</dbReference>
<evidence type="ECO:0000256" key="1">
    <source>
        <dbReference type="SAM" id="MobiDB-lite"/>
    </source>
</evidence>
<name>G0V0P2_TRYCI</name>
<dbReference type="SMART" id="SM00271">
    <property type="entry name" value="DnaJ"/>
    <property type="match status" value="1"/>
</dbReference>
<dbReference type="VEuPathDB" id="TriTrypDB:TcIL3000.11.6370"/>